<evidence type="ECO:0000313" key="7">
    <source>
        <dbReference type="EMBL" id="VWL84758.1"/>
    </source>
</evidence>
<keyword evidence="6" id="KW-0472">Membrane</keyword>
<comment type="similarity">
    <text evidence="2">Belongs to the RmuC family.</text>
</comment>
<dbReference type="AlphaFoldDB" id="A0A6I8M8Y3"/>
<feature type="transmembrane region" description="Helical" evidence="6">
    <location>
        <begin position="6"/>
        <end position="23"/>
    </location>
</feature>
<comment type="function">
    <text evidence="1">Involved in DNA recombination.</text>
</comment>
<dbReference type="PANTHER" id="PTHR30563:SF0">
    <property type="entry name" value="DNA RECOMBINATION PROTEIN RMUC"/>
    <property type="match status" value="1"/>
</dbReference>
<proteinExistence type="inferred from homology"/>
<evidence type="ECO:0000256" key="6">
    <source>
        <dbReference type="SAM" id="Phobius"/>
    </source>
</evidence>
<reference evidence="7 8" key="1">
    <citation type="submission" date="2019-10" db="EMBL/GenBank/DDBJ databases">
        <authorList>
            <person name="Blom J."/>
        </authorList>
    </citation>
    <scope>NUCLEOTIDE SEQUENCE [LARGE SCALE GENOMIC DNA]</scope>
    <source>
        <strain evidence="7 8">ES3154-GLU</strain>
    </source>
</reference>
<keyword evidence="8" id="KW-1185">Reference proteome</keyword>
<dbReference type="Proteomes" id="UP000419017">
    <property type="component" value="Unassembled WGS sequence"/>
</dbReference>
<evidence type="ECO:0000313" key="8">
    <source>
        <dbReference type="Proteomes" id="UP000419017"/>
    </source>
</evidence>
<keyword evidence="3 5" id="KW-0175">Coiled coil</keyword>
<evidence type="ECO:0000256" key="1">
    <source>
        <dbReference type="ARBA" id="ARBA00003416"/>
    </source>
</evidence>
<dbReference type="InterPro" id="IPR003798">
    <property type="entry name" value="DNA_recombination_RmuC"/>
</dbReference>
<dbReference type="PANTHER" id="PTHR30563">
    <property type="entry name" value="DNA RECOMBINATION PROTEIN RMUC"/>
    <property type="match status" value="1"/>
</dbReference>
<dbReference type="EMBL" id="CABWIB010000001">
    <property type="protein sequence ID" value="VWL84758.1"/>
    <property type="molecule type" value="Genomic_DNA"/>
</dbReference>
<evidence type="ECO:0008006" key="9">
    <source>
        <dbReference type="Google" id="ProtNLM"/>
    </source>
</evidence>
<protein>
    <recommendedName>
        <fullName evidence="9">DNA recombination protein RmuC</fullName>
    </recommendedName>
</protein>
<accession>A0A6I8M8Y3</accession>
<keyword evidence="4" id="KW-0233">DNA recombination</keyword>
<evidence type="ECO:0000256" key="4">
    <source>
        <dbReference type="ARBA" id="ARBA00023172"/>
    </source>
</evidence>
<feature type="coiled-coil region" evidence="5">
    <location>
        <begin position="194"/>
        <end position="238"/>
    </location>
</feature>
<dbReference type="RefSeq" id="WP_156682815.1">
    <property type="nucleotide sequence ID" value="NZ_CABWIB010000001.1"/>
</dbReference>
<evidence type="ECO:0000256" key="5">
    <source>
        <dbReference type="SAM" id="Coils"/>
    </source>
</evidence>
<keyword evidence="6" id="KW-0812">Transmembrane</keyword>
<dbReference type="GO" id="GO:0006310">
    <property type="term" value="P:DNA recombination"/>
    <property type="evidence" value="ECO:0007669"/>
    <property type="project" value="UniProtKB-KW"/>
</dbReference>
<gene>
    <name evidence="7" type="ORF">OMES3154_00006</name>
</gene>
<evidence type="ECO:0000256" key="2">
    <source>
        <dbReference type="ARBA" id="ARBA00009840"/>
    </source>
</evidence>
<keyword evidence="6" id="KW-1133">Transmembrane helix</keyword>
<organism evidence="7 8">
    <name type="scientific">Oceanivirga miroungae</name>
    <dbReference type="NCBI Taxonomy" id="1130046"/>
    <lineage>
        <taxon>Bacteria</taxon>
        <taxon>Fusobacteriati</taxon>
        <taxon>Fusobacteriota</taxon>
        <taxon>Fusobacteriia</taxon>
        <taxon>Fusobacteriales</taxon>
        <taxon>Leptotrichiaceae</taxon>
        <taxon>Oceanivirga</taxon>
    </lineage>
</organism>
<name>A0A6I8M8Y3_9FUSO</name>
<dbReference type="Pfam" id="PF02646">
    <property type="entry name" value="RmuC"/>
    <property type="match status" value="1"/>
</dbReference>
<sequence>MNSLVYILLSILIILVLFLIYTVRDLKNNKKDENFKFELNNIVKDENFKTSSSIISELNTFKEGIKGSLNSDIDKLVLKLDEKLIQSNKIYNEGNENLVNFKESITKTANENISNIIKNLDDNFKLNGKNIQEFKDGIKSSINKDVENLVLKVEEKLRESNMLDKKTVETLSEFKENVLNGINKKVLDLSEIVNQRLNDGFEKTERTYKELLNKLVVVDEAQKNIMVLSEKIESFKEIFKDKKARGSFGEMILEQVLNRVYGDSSVYERQYKFGNGKIVDAVVHINDKENILCIDSKFPLENYLKFVEDPNEINRKSFIQDIKKHIDDISNKYIIKGVTLNVALMFIPSESIYMEIYSEFYEDILNYAYDKKVWIVSPKSLMIYITTLNLTTLNYRKNKNSEIILKNLNDFSVEFERFSKRWEKLKTDFKNLEKDFKELDTTSEKITKKFYGIANMIDKEQDDEAK</sequence>
<evidence type="ECO:0000256" key="3">
    <source>
        <dbReference type="ARBA" id="ARBA00023054"/>
    </source>
</evidence>